<keyword evidence="3" id="KW-1185">Reference proteome</keyword>
<evidence type="ECO:0000313" key="3">
    <source>
        <dbReference type="Proteomes" id="UP000324222"/>
    </source>
</evidence>
<proteinExistence type="predicted"/>
<dbReference type="Proteomes" id="UP000324222">
    <property type="component" value="Unassembled WGS sequence"/>
</dbReference>
<protein>
    <submittedName>
        <fullName evidence="2">Uncharacterized protein</fullName>
    </submittedName>
</protein>
<comment type="caution">
    <text evidence="2">The sequence shown here is derived from an EMBL/GenBank/DDBJ whole genome shotgun (WGS) entry which is preliminary data.</text>
</comment>
<feature type="region of interest" description="Disordered" evidence="1">
    <location>
        <begin position="1"/>
        <end position="60"/>
    </location>
</feature>
<sequence length="60" mass="6885">MKSQQSLGCLRSRGKTMNYNFPQCSSGNPRLQDPRLPLEATRRSGRRRTGRQQSTITMPF</sequence>
<name>A0A5B7I626_PORTR</name>
<dbReference type="EMBL" id="VSRR010045696">
    <property type="protein sequence ID" value="MPC77366.1"/>
    <property type="molecule type" value="Genomic_DNA"/>
</dbReference>
<evidence type="ECO:0000313" key="2">
    <source>
        <dbReference type="EMBL" id="MPC77366.1"/>
    </source>
</evidence>
<feature type="compositionally biased region" description="Polar residues" evidence="1">
    <location>
        <begin position="15"/>
        <end position="29"/>
    </location>
</feature>
<evidence type="ECO:0000256" key="1">
    <source>
        <dbReference type="SAM" id="MobiDB-lite"/>
    </source>
</evidence>
<dbReference type="AlphaFoldDB" id="A0A5B7I626"/>
<accession>A0A5B7I626</accession>
<organism evidence="2 3">
    <name type="scientific">Portunus trituberculatus</name>
    <name type="common">Swimming crab</name>
    <name type="synonym">Neptunus trituberculatus</name>
    <dbReference type="NCBI Taxonomy" id="210409"/>
    <lineage>
        <taxon>Eukaryota</taxon>
        <taxon>Metazoa</taxon>
        <taxon>Ecdysozoa</taxon>
        <taxon>Arthropoda</taxon>
        <taxon>Crustacea</taxon>
        <taxon>Multicrustacea</taxon>
        <taxon>Malacostraca</taxon>
        <taxon>Eumalacostraca</taxon>
        <taxon>Eucarida</taxon>
        <taxon>Decapoda</taxon>
        <taxon>Pleocyemata</taxon>
        <taxon>Brachyura</taxon>
        <taxon>Eubrachyura</taxon>
        <taxon>Portunoidea</taxon>
        <taxon>Portunidae</taxon>
        <taxon>Portuninae</taxon>
        <taxon>Portunus</taxon>
    </lineage>
</organism>
<gene>
    <name evidence="2" type="ORF">E2C01_071818</name>
</gene>
<reference evidence="2 3" key="1">
    <citation type="submission" date="2019-05" db="EMBL/GenBank/DDBJ databases">
        <title>Another draft genome of Portunus trituberculatus and its Hox gene families provides insights of decapod evolution.</title>
        <authorList>
            <person name="Jeong J.-H."/>
            <person name="Song I."/>
            <person name="Kim S."/>
            <person name="Choi T."/>
            <person name="Kim D."/>
            <person name="Ryu S."/>
            <person name="Kim W."/>
        </authorList>
    </citation>
    <scope>NUCLEOTIDE SEQUENCE [LARGE SCALE GENOMIC DNA]</scope>
    <source>
        <tissue evidence="2">Muscle</tissue>
    </source>
</reference>